<accession>A0A0L0H8P5</accession>
<dbReference type="Proteomes" id="UP000053201">
    <property type="component" value="Unassembled WGS sequence"/>
</dbReference>
<dbReference type="VEuPathDB" id="FungiDB:SPPG_07288"/>
<proteinExistence type="predicted"/>
<evidence type="ECO:0000256" key="1">
    <source>
        <dbReference type="ARBA" id="ARBA00023002"/>
    </source>
</evidence>
<protein>
    <recommendedName>
        <fullName evidence="4">Oxidoreductase AflY</fullName>
    </recommendedName>
</protein>
<evidence type="ECO:0008006" key="4">
    <source>
        <dbReference type="Google" id="ProtNLM"/>
    </source>
</evidence>
<dbReference type="RefSeq" id="XP_016605401.1">
    <property type="nucleotide sequence ID" value="XM_016755451.1"/>
</dbReference>
<name>A0A0L0H8P5_SPIPD</name>
<dbReference type="STRING" id="645134.A0A0L0H8P5"/>
<dbReference type="OrthoDB" id="10004862at2759"/>
<dbReference type="InParanoid" id="A0A0L0H8P5"/>
<organism evidence="2 3">
    <name type="scientific">Spizellomyces punctatus (strain DAOM BR117)</name>
    <dbReference type="NCBI Taxonomy" id="645134"/>
    <lineage>
        <taxon>Eukaryota</taxon>
        <taxon>Fungi</taxon>
        <taxon>Fungi incertae sedis</taxon>
        <taxon>Chytridiomycota</taxon>
        <taxon>Chytridiomycota incertae sedis</taxon>
        <taxon>Chytridiomycetes</taxon>
        <taxon>Spizellomycetales</taxon>
        <taxon>Spizellomycetaceae</taxon>
        <taxon>Spizellomyces</taxon>
    </lineage>
</organism>
<dbReference type="eggNOG" id="ENOG502S69W">
    <property type="taxonomic scope" value="Eukaryota"/>
</dbReference>
<sequence>MLATTRTAPPIKRSLQGVTASASKKIKLHQMTMLTATAPTSARPLTPLVTSLLERNHNEHHMYFAGGLHNHFPHTLLSQFALGASEQRLNREWSLEDPDLEKLGEPVENIVLNEKNWRDYIGIRRYYPNYLKFFDHLVQRDGIIPTTVKYAFDPVLIPSVLSGLLHPLIHIGFGVEFSSPLVTAEGLAEACTHQPKMKPVLDASRKHSELNQPASHSKYNTKRIVEFFDTLRKDPRLDGLVTVENDDKTAATIQKCAEVIAEYANLWTIEETPAGIQDALHTLFHTTTDLYASTGLRPGHPASPRLDFFLLHLLTATLATRHLLPHLSIDASRDLLHAHFTICLTFYIARGRPPVQPTLLLALPVKNSPALKTWEQIVHYAHESEDLHVPKVIRTLKIAEEMYGPENDLWIQVARLTIDKLVIKGGQWDRDGCGYEETWGG</sequence>
<keyword evidence="3" id="KW-1185">Reference proteome</keyword>
<evidence type="ECO:0000313" key="2">
    <source>
        <dbReference type="EMBL" id="KNC97361.1"/>
    </source>
</evidence>
<dbReference type="AlphaFoldDB" id="A0A0L0H8P5"/>
<gene>
    <name evidence="2" type="ORF">SPPG_07288</name>
</gene>
<dbReference type="OMA" id="WLKIARM"/>
<keyword evidence="1" id="KW-0560">Oxidoreductase</keyword>
<dbReference type="PANTHER" id="PTHR35870:SF1">
    <property type="entry name" value="PROTEIN, PUTATIVE (AFU_ORTHOLOGUE AFUA_5G03330)-RELATED"/>
    <property type="match status" value="1"/>
</dbReference>
<dbReference type="InterPro" id="IPR025337">
    <property type="entry name" value="Questin_oxidase-like"/>
</dbReference>
<dbReference type="GO" id="GO:0016491">
    <property type="term" value="F:oxidoreductase activity"/>
    <property type="evidence" value="ECO:0007669"/>
    <property type="project" value="UniProtKB-KW"/>
</dbReference>
<dbReference type="EMBL" id="KQ257464">
    <property type="protein sequence ID" value="KNC97361.1"/>
    <property type="molecule type" value="Genomic_DNA"/>
</dbReference>
<dbReference type="PANTHER" id="PTHR35870">
    <property type="entry name" value="PROTEIN, PUTATIVE (AFU_ORTHOLOGUE AFUA_5G03330)-RELATED"/>
    <property type="match status" value="1"/>
</dbReference>
<evidence type="ECO:0000313" key="3">
    <source>
        <dbReference type="Proteomes" id="UP000053201"/>
    </source>
</evidence>
<reference evidence="2 3" key="1">
    <citation type="submission" date="2009-08" db="EMBL/GenBank/DDBJ databases">
        <title>The Genome Sequence of Spizellomyces punctatus strain DAOM BR117.</title>
        <authorList>
            <consortium name="The Broad Institute Genome Sequencing Platform"/>
            <person name="Russ C."/>
            <person name="Cuomo C."/>
            <person name="Shea T."/>
            <person name="Young S.K."/>
            <person name="Zeng Q."/>
            <person name="Koehrsen M."/>
            <person name="Haas B."/>
            <person name="Borodovsky M."/>
            <person name="Guigo R."/>
            <person name="Alvarado L."/>
            <person name="Berlin A."/>
            <person name="Bochicchio J."/>
            <person name="Borenstein D."/>
            <person name="Chapman S."/>
            <person name="Chen Z."/>
            <person name="Engels R."/>
            <person name="Freedman E."/>
            <person name="Gellesch M."/>
            <person name="Goldberg J."/>
            <person name="Griggs A."/>
            <person name="Gujja S."/>
            <person name="Heiman D."/>
            <person name="Hepburn T."/>
            <person name="Howarth C."/>
            <person name="Jen D."/>
            <person name="Larson L."/>
            <person name="Lewis B."/>
            <person name="Mehta T."/>
            <person name="Park D."/>
            <person name="Pearson M."/>
            <person name="Roberts A."/>
            <person name="Saif S."/>
            <person name="Shenoy N."/>
            <person name="Sisk P."/>
            <person name="Stolte C."/>
            <person name="Sykes S."/>
            <person name="Thomson T."/>
            <person name="Walk T."/>
            <person name="White J."/>
            <person name="Yandava C."/>
            <person name="Burger G."/>
            <person name="Gray M.W."/>
            <person name="Holland P.W.H."/>
            <person name="King N."/>
            <person name="Lang F.B.F."/>
            <person name="Roger A.J."/>
            <person name="Ruiz-Trillo I."/>
            <person name="Lander E."/>
            <person name="Nusbaum C."/>
        </authorList>
    </citation>
    <scope>NUCLEOTIDE SEQUENCE [LARGE SCALE GENOMIC DNA]</scope>
    <source>
        <strain evidence="2 3">DAOM BR117</strain>
    </source>
</reference>
<dbReference type="Pfam" id="PF14027">
    <property type="entry name" value="Questin_oxidase"/>
    <property type="match status" value="1"/>
</dbReference>
<dbReference type="GeneID" id="27690513"/>